<feature type="coiled-coil region" evidence="1">
    <location>
        <begin position="332"/>
        <end position="434"/>
    </location>
</feature>
<evidence type="ECO:0000256" key="2">
    <source>
        <dbReference type="SAM" id="MobiDB-lite"/>
    </source>
</evidence>
<comment type="caution">
    <text evidence="3">The sequence shown here is derived from an EMBL/GenBank/DDBJ whole genome shotgun (WGS) entry which is preliminary data.</text>
</comment>
<proteinExistence type="predicted"/>
<gene>
    <name evidence="3" type="ORF">FC48_GL001773</name>
</gene>
<dbReference type="Proteomes" id="UP000051612">
    <property type="component" value="Unassembled WGS sequence"/>
</dbReference>
<sequence length="732" mass="84374">MFIGNKVRKIKDSDFLRVKWERKEAAIKTAVHFLNEQAQSRSESKISENFPEYLTFDQAERLFQAIQQLTDSSGEVVIKKLELFHQSEKGKPSNKNEAYAENIQIDSDFVSLLVPLIQSVFSNKDAGFKKASYDEKRAYFERSIFESYIESVGIGREYLPILPSSEDVKLALENKEEIPVTFSQEFPVLVDTTQQPEDEAKNDQVSNQEEFMDVFDDPVEEAEEEVPVYETEFENIPEPEQSYEELEPVESVESEGTDTQYSEKVALPPTPEPALESATTSVPALDSHPITVASPKQSMAVSPLYEFPMFEVVTFSKAKYEPYEDEYVAWKLNEFKKEFNQQLQQRGKLTQEYSSESIRQKLLEFEKVELANINAEVQATDDRYTLKEKVVSESRAKEAAELKQKGAALEKEKADLLEQENQRHKKRVEEIKVEFESKHHEARHVIHQKYFDEAKRHYQEQMLEATSRLEMLVRTKLNELEERRISKEAALHAEQKELARQIGDQLFVNKQDKLERIKPFLVSEHEFAKKKHLIDEEKMIDQKEREDTLKNNELLRGQIKDLMASHSKSESDKLEGEKRLLEEKEKALAKQAELVSKMQAIASHEPKQDKDDKSVKNAEPKKKSTLKSVLLATVTAIIMITAGWGFYQYQVNQHAEVQQMIQKVVAGQKKTNKDLQSQRASMSSQSAKSESESRKKAESESQKRISELEKELSDLKSKTQEQSSAQNTSEKN</sequence>
<reference evidence="3 4" key="1">
    <citation type="journal article" date="2015" name="Genome Announc.">
        <title>Expanding the biotechnology potential of lactobacilli through comparative genomics of 213 strains and associated genera.</title>
        <authorList>
            <person name="Sun Z."/>
            <person name="Harris H.M."/>
            <person name="McCann A."/>
            <person name="Guo C."/>
            <person name="Argimon S."/>
            <person name="Zhang W."/>
            <person name="Yang X."/>
            <person name="Jeffery I.B."/>
            <person name="Cooney J.C."/>
            <person name="Kagawa T.F."/>
            <person name="Liu W."/>
            <person name="Song Y."/>
            <person name="Salvetti E."/>
            <person name="Wrobel A."/>
            <person name="Rasinkangas P."/>
            <person name="Parkhill J."/>
            <person name="Rea M.C."/>
            <person name="O'Sullivan O."/>
            <person name="Ritari J."/>
            <person name="Douillard F.P."/>
            <person name="Paul Ross R."/>
            <person name="Yang R."/>
            <person name="Briner A.E."/>
            <person name="Felis G.E."/>
            <person name="de Vos W.M."/>
            <person name="Barrangou R."/>
            <person name="Klaenhammer T.R."/>
            <person name="Caufield P.W."/>
            <person name="Cui Y."/>
            <person name="Zhang H."/>
            <person name="O'Toole P.W."/>
        </authorList>
    </citation>
    <scope>NUCLEOTIDE SEQUENCE [LARGE SCALE GENOMIC DNA]</scope>
    <source>
        <strain evidence="3 4">DSM 20452</strain>
    </source>
</reference>
<name>A0A0R2ASE8_9LACO</name>
<dbReference type="PATRIC" id="fig|1423772.3.peg.1888"/>
<feature type="compositionally biased region" description="Basic and acidic residues" evidence="2">
    <location>
        <begin position="689"/>
        <end position="719"/>
    </location>
</feature>
<feature type="region of interest" description="Disordered" evidence="2">
    <location>
        <begin position="601"/>
        <end position="622"/>
    </location>
</feature>
<evidence type="ECO:0000313" key="4">
    <source>
        <dbReference type="Proteomes" id="UP000051612"/>
    </source>
</evidence>
<feature type="compositionally biased region" description="Basic and acidic residues" evidence="2">
    <location>
        <begin position="604"/>
        <end position="622"/>
    </location>
</feature>
<evidence type="ECO:0000256" key="1">
    <source>
        <dbReference type="SAM" id="Coils"/>
    </source>
</evidence>
<dbReference type="AlphaFoldDB" id="A0A0R2ASE8"/>
<feature type="compositionally biased region" description="Low complexity" evidence="2">
    <location>
        <begin position="677"/>
        <end position="688"/>
    </location>
</feature>
<feature type="region of interest" description="Disordered" evidence="2">
    <location>
        <begin position="672"/>
        <end position="732"/>
    </location>
</feature>
<feature type="compositionally biased region" description="Acidic residues" evidence="2">
    <location>
        <begin position="230"/>
        <end position="256"/>
    </location>
</feature>
<accession>A0A0R2ASE8</accession>
<keyword evidence="1" id="KW-0175">Coiled coil</keyword>
<organism evidence="3 4">
    <name type="scientific">Ligilactobacillus murinus DSM 20452 = NBRC 14221</name>
    <dbReference type="NCBI Taxonomy" id="1423772"/>
    <lineage>
        <taxon>Bacteria</taxon>
        <taxon>Bacillati</taxon>
        <taxon>Bacillota</taxon>
        <taxon>Bacilli</taxon>
        <taxon>Lactobacillales</taxon>
        <taxon>Lactobacillaceae</taxon>
        <taxon>Ligilactobacillus</taxon>
    </lineage>
</organism>
<dbReference type="EMBL" id="AYYN01000176">
    <property type="protein sequence ID" value="KRM70248.1"/>
    <property type="molecule type" value="Genomic_DNA"/>
</dbReference>
<feature type="region of interest" description="Disordered" evidence="2">
    <location>
        <begin position="230"/>
        <end position="262"/>
    </location>
</feature>
<evidence type="ECO:0000313" key="3">
    <source>
        <dbReference type="EMBL" id="KRM70248.1"/>
    </source>
</evidence>
<feature type="coiled-coil region" evidence="1">
    <location>
        <begin position="564"/>
        <end position="594"/>
    </location>
</feature>
<dbReference type="RefSeq" id="WP_056960437.1">
    <property type="nucleotide sequence ID" value="NZ_AYYN01000176.1"/>
</dbReference>
<feature type="compositionally biased region" description="Polar residues" evidence="2">
    <location>
        <begin position="720"/>
        <end position="732"/>
    </location>
</feature>
<protein>
    <submittedName>
        <fullName evidence="3">Uncharacterized protein</fullName>
    </submittedName>
</protein>